<feature type="transmembrane region" description="Helical" evidence="8">
    <location>
        <begin position="530"/>
        <end position="550"/>
    </location>
</feature>
<accession>A0ABU0LSM4</accession>
<feature type="transmembrane region" description="Helical" evidence="8">
    <location>
        <begin position="197"/>
        <end position="219"/>
    </location>
</feature>
<evidence type="ECO:0000313" key="11">
    <source>
        <dbReference type="Proteomes" id="UP001235094"/>
    </source>
</evidence>
<dbReference type="Pfam" id="PF00528">
    <property type="entry name" value="BPD_transp_1"/>
    <property type="match status" value="1"/>
</dbReference>
<evidence type="ECO:0000256" key="7">
    <source>
        <dbReference type="ARBA" id="ARBA00023136"/>
    </source>
</evidence>
<evidence type="ECO:0000256" key="2">
    <source>
        <dbReference type="ARBA" id="ARBA00022448"/>
    </source>
</evidence>
<evidence type="ECO:0000256" key="4">
    <source>
        <dbReference type="ARBA" id="ARBA00022519"/>
    </source>
</evidence>
<keyword evidence="7 8" id="KW-0472">Membrane</keyword>
<comment type="subcellular location">
    <subcellularLocation>
        <location evidence="1">Cell inner membrane</location>
        <topology evidence="1">Multi-pass membrane protein</topology>
    </subcellularLocation>
    <subcellularLocation>
        <location evidence="8">Cell membrane</location>
        <topology evidence="8">Multi-pass membrane protein</topology>
    </subcellularLocation>
</comment>
<keyword evidence="4" id="KW-0997">Cell inner membrane</keyword>
<dbReference type="Gene3D" id="1.10.3720.10">
    <property type="entry name" value="MetI-like"/>
    <property type="match status" value="2"/>
</dbReference>
<feature type="transmembrane region" description="Helical" evidence="8">
    <location>
        <begin position="152"/>
        <end position="176"/>
    </location>
</feature>
<sequence>MSTATTTATATPGGEGSRLRLLRWGAGATALLVLLPVAALLWSAAQGSGDLWPHLIRNVLPHALFETIALALGVGVLAGTIGTGTAWLVATCRFPGRGLFEWALLLPLAIPTYIQAFVYVDAVHPLGPIPTALRALFGIARPRDLWLPEVRSLPGCIVLLGLVLYPYVYLTARAAFLVQGSSVLEAARMLGAGATETFLRIALPLARPAIAVGVTLVLMETVNDVGASEFLGVQTLTLSIYSTWLNRSSLPGAAQIALFMLVVMFALVLLERWGRRHLNVVNGARVRPPVRRILAPGAASLAFLACLLPVALGFLMPAGHLLHMAWRRLLFHGLPATILYEAANTALFAAIGTGLALALGLMVAVAGRTGALATGLAPRLASLGYAVPGTVLAVGLLVPLAGFDNIVSAFSAQVFGHATGLLLSGSGAALIIAYVIRFLAIPVGGLEAGYGKIGTTIDMAARSLGERPGGVVRRIHLPLLRPALGTAALLVFVDCMKELPATLMLRPLNFETLASHVYGEAARGTYEDGALAALLIVLVGLVPVILLARLSRPHRD</sequence>
<feature type="transmembrane region" description="Helical" evidence="8">
    <location>
        <begin position="301"/>
        <end position="326"/>
    </location>
</feature>
<feature type="transmembrane region" description="Helical" evidence="8">
    <location>
        <begin position="64"/>
        <end position="90"/>
    </location>
</feature>
<dbReference type="PROSITE" id="PS50928">
    <property type="entry name" value="ABC_TM1"/>
    <property type="match status" value="2"/>
</dbReference>
<feature type="transmembrane region" description="Helical" evidence="8">
    <location>
        <begin position="346"/>
        <end position="368"/>
    </location>
</feature>
<keyword evidence="5 8" id="KW-0812">Transmembrane</keyword>
<name>A0ABU0LSM4_9HYPH</name>
<feature type="transmembrane region" description="Helical" evidence="8">
    <location>
        <begin position="252"/>
        <end position="270"/>
    </location>
</feature>
<dbReference type="SUPFAM" id="SSF161098">
    <property type="entry name" value="MetI-like"/>
    <property type="match status" value="2"/>
</dbReference>
<feature type="transmembrane region" description="Helical" evidence="8">
    <location>
        <begin position="21"/>
        <end position="44"/>
    </location>
</feature>
<evidence type="ECO:0000259" key="9">
    <source>
        <dbReference type="PROSITE" id="PS50928"/>
    </source>
</evidence>
<feature type="domain" description="ABC transmembrane type-1" evidence="9">
    <location>
        <begin position="342"/>
        <end position="547"/>
    </location>
</feature>
<dbReference type="PANTHER" id="PTHR43357">
    <property type="entry name" value="INNER MEMBRANE ABC TRANSPORTER PERMEASE PROTEIN YDCV"/>
    <property type="match status" value="1"/>
</dbReference>
<evidence type="ECO:0000313" key="10">
    <source>
        <dbReference type="EMBL" id="MDQ0511707.1"/>
    </source>
</evidence>
<dbReference type="Proteomes" id="UP001235094">
    <property type="component" value="Unassembled WGS sequence"/>
</dbReference>
<keyword evidence="3" id="KW-1003">Cell membrane</keyword>
<dbReference type="InterPro" id="IPR000515">
    <property type="entry name" value="MetI-like"/>
</dbReference>
<reference evidence="10 11" key="1">
    <citation type="submission" date="2023-07" db="EMBL/GenBank/DDBJ databases">
        <title>Genomic Encyclopedia of Type Strains, Phase IV (KMG-IV): sequencing the most valuable type-strain genomes for metagenomic binning, comparative biology and taxonomic classification.</title>
        <authorList>
            <person name="Goeker M."/>
        </authorList>
    </citation>
    <scope>NUCLEOTIDE SEQUENCE [LARGE SCALE GENOMIC DNA]</scope>
    <source>
        <strain evidence="10 11">DSM 15561</strain>
    </source>
</reference>
<feature type="domain" description="ABC transmembrane type-1" evidence="9">
    <location>
        <begin position="64"/>
        <end position="271"/>
    </location>
</feature>
<comment type="similarity">
    <text evidence="8">Belongs to the binding-protein-dependent transport system permease family.</text>
</comment>
<feature type="transmembrane region" description="Helical" evidence="8">
    <location>
        <begin position="414"/>
        <end position="436"/>
    </location>
</feature>
<comment type="caution">
    <text evidence="10">The sequence shown here is derived from an EMBL/GenBank/DDBJ whole genome shotgun (WGS) entry which is preliminary data.</text>
</comment>
<gene>
    <name evidence="10" type="ORF">QOZ99_002606</name>
</gene>
<evidence type="ECO:0000256" key="8">
    <source>
        <dbReference type="RuleBase" id="RU363032"/>
    </source>
</evidence>
<protein>
    <submittedName>
        <fullName evidence="10">Iron(III) transport system permease protein</fullName>
    </submittedName>
</protein>
<organism evidence="10 11">
    <name type="scientific">Ancylobacter amanitiformis</name>
    <dbReference type="NCBI Taxonomy" id="217069"/>
    <lineage>
        <taxon>Bacteria</taxon>
        <taxon>Pseudomonadati</taxon>
        <taxon>Pseudomonadota</taxon>
        <taxon>Alphaproteobacteria</taxon>
        <taxon>Hyphomicrobiales</taxon>
        <taxon>Xanthobacteraceae</taxon>
        <taxon>Ancylobacter</taxon>
    </lineage>
</organism>
<feature type="transmembrane region" description="Helical" evidence="8">
    <location>
        <begin position="102"/>
        <end position="120"/>
    </location>
</feature>
<keyword evidence="6 8" id="KW-1133">Transmembrane helix</keyword>
<dbReference type="InterPro" id="IPR035906">
    <property type="entry name" value="MetI-like_sf"/>
</dbReference>
<evidence type="ECO:0000256" key="3">
    <source>
        <dbReference type="ARBA" id="ARBA00022475"/>
    </source>
</evidence>
<keyword evidence="11" id="KW-1185">Reference proteome</keyword>
<dbReference type="PANTHER" id="PTHR43357:SF3">
    <property type="entry name" value="FE(3+)-TRANSPORT SYSTEM PERMEASE PROTEIN FBPB 2"/>
    <property type="match status" value="1"/>
</dbReference>
<dbReference type="EMBL" id="JAUSVR010000007">
    <property type="protein sequence ID" value="MDQ0511707.1"/>
    <property type="molecule type" value="Genomic_DNA"/>
</dbReference>
<keyword evidence="2 8" id="KW-0813">Transport</keyword>
<dbReference type="CDD" id="cd06261">
    <property type="entry name" value="TM_PBP2"/>
    <property type="match status" value="2"/>
</dbReference>
<evidence type="ECO:0000256" key="6">
    <source>
        <dbReference type="ARBA" id="ARBA00022989"/>
    </source>
</evidence>
<evidence type="ECO:0000256" key="5">
    <source>
        <dbReference type="ARBA" id="ARBA00022692"/>
    </source>
</evidence>
<feature type="transmembrane region" description="Helical" evidence="8">
    <location>
        <begin position="380"/>
        <end position="402"/>
    </location>
</feature>
<proteinExistence type="inferred from homology"/>
<evidence type="ECO:0000256" key="1">
    <source>
        <dbReference type="ARBA" id="ARBA00004429"/>
    </source>
</evidence>
<dbReference type="RefSeq" id="WP_306890394.1">
    <property type="nucleotide sequence ID" value="NZ_JAUSVR010000007.1"/>
</dbReference>